<evidence type="ECO:0000259" key="4">
    <source>
        <dbReference type="Pfam" id="PF14478"/>
    </source>
</evidence>
<feature type="region of interest" description="Disordered" evidence="1">
    <location>
        <begin position="113"/>
        <end position="203"/>
    </location>
</feature>
<evidence type="ECO:0000256" key="2">
    <source>
        <dbReference type="SAM" id="Phobius"/>
    </source>
</evidence>
<dbReference type="Pfam" id="PF13360">
    <property type="entry name" value="PQQ_2"/>
    <property type="match status" value="1"/>
</dbReference>
<feature type="compositionally biased region" description="Low complexity" evidence="1">
    <location>
        <begin position="182"/>
        <end position="203"/>
    </location>
</feature>
<dbReference type="HOGENOM" id="CLU_247146_0_0_11"/>
<dbReference type="Proteomes" id="UP000000954">
    <property type="component" value="Chromosome"/>
</dbReference>
<dbReference type="eggNOG" id="COG1520">
    <property type="taxonomic scope" value="Bacteria"/>
</dbReference>
<gene>
    <name evidence="6" type="ordered locus">Ccur_04620</name>
</gene>
<feature type="region of interest" description="Disordered" evidence="1">
    <location>
        <begin position="1388"/>
        <end position="1422"/>
    </location>
</feature>
<keyword evidence="2" id="KW-0812">Transmembrane</keyword>
<dbReference type="InterPro" id="IPR018391">
    <property type="entry name" value="PQQ_b-propeller_rpt"/>
</dbReference>
<keyword evidence="7" id="KW-1185">Reference proteome</keyword>
<evidence type="ECO:0000259" key="5">
    <source>
        <dbReference type="Pfam" id="PF20578"/>
    </source>
</evidence>
<feature type="domain" description="Atrophied bacterial Ig" evidence="5">
    <location>
        <begin position="342"/>
        <end position="441"/>
    </location>
</feature>
<organism evidence="6 7">
    <name type="scientific">Cryptobacterium curtum (strain ATCC 700683 / DSM 15641 / CCUG 43107 / 12-3)</name>
    <dbReference type="NCBI Taxonomy" id="469378"/>
    <lineage>
        <taxon>Bacteria</taxon>
        <taxon>Bacillati</taxon>
        <taxon>Actinomycetota</taxon>
        <taxon>Coriobacteriia</taxon>
        <taxon>Eggerthellales</taxon>
        <taxon>Eggerthellaceae</taxon>
        <taxon>Cryptobacterium</taxon>
    </lineage>
</organism>
<dbReference type="KEGG" id="ccu:Ccur_04620"/>
<proteinExistence type="predicted"/>
<dbReference type="EMBL" id="CP001682">
    <property type="protein sequence ID" value="ACU94184.1"/>
    <property type="molecule type" value="Genomic_DNA"/>
</dbReference>
<dbReference type="InterPro" id="IPR011047">
    <property type="entry name" value="Quinoprotein_ADH-like_sf"/>
</dbReference>
<dbReference type="InterPro" id="IPR046780">
    <property type="entry name" value="aBig_2"/>
</dbReference>
<dbReference type="InterPro" id="IPR002372">
    <property type="entry name" value="PQQ_rpt_dom"/>
</dbReference>
<sequence length="1533" mass="159825">MRVKIPRYASNRKPSSALLRLKEKSECPPPLSSPGSEVPTMFGHRSLCFNATRSSYEYVSAADTANASDASTSIAPLPSAMLRVLLAIVLAVSLCPLPTTAYALDEESSAQATPLSASSAENAPSSVSSTATDLESSATESSETSAVFADRAAVSNDDDDDYWSGDDDDWPGDDDDDDTDDNTGSSSSTGSDSSGTSDNTSTTESDAYLDSVVAKLTGEGFSGWIPKLTYESDTNINQVLINHLKDLGVDTTGLTVTVSEVTFANTNPNAQVGISTNETDNGAITYYKGDPDKVGSWATPSLQRVNKIVFKLSHDGKTKEYSPARTFAVPWNTDAAKTLLESKAQVLSLSFAAGDTALSVTKDFPLPSKIPGVNWSTISWSSSSTAITVKPPLYKLGDGSAVVTRPNQDEQVVLEATISGLANFGMPEGASVTRSFTVSVAGDSSAIEAEQQALQQKVDAAFTTGALKYSDSTAALNPESITDDMQLPRPRTLKVDGKQYSIAYQASNDALTINGYRANVLRPEPGTPARSVDITLTVTSKKNPAISASKKLQLTIEPIDQADVQAELNLMAQAKAAYGNALAAGKDAAALTGNLHPFQKAYIAQDGSLTWAYTAADARSAVQGIVPVELPGYDSMGSSDQARLFASSSPATIANETLRLTRPDYDTEVTVSSVLSSEKYARYALRYPDNADFKALASQPVSAKFTVFGTKGHVLHLDVSCSIIGVDSFGADQQWVSETPLTVEQGTTAAQVTEQLLSAAGLLHESQGAGDTGAGSDYYLSSITSPLTGHSLSWDQATGKYWQLFVNGLPSQVGAGAVVLHAGDCITWYYSAYGQSLNDEAHLQVSCSVIGPNATGQQVFWVPLSTVSLPSGATAADASEMMLTQAGLVHESQGTGPSYYLAKIVSPFTGEALSWNQETGQFWQLFINGTSASSGAGSIALAAGDKIEWIYSSADETIPDPHGSIGTVAVDPNAQGDPTLSSDWPTFAAHGPSMSGADTPTPDQSAHAIWTAHLKDANDWSTYASDPILVGDTVLTAVGSELQMRSAQTGDIIASTPLAAPIDSVARMTFKSGIVYVPLHGGRMQAIAVTSSSLTTKWYTESLPDVGGNAMQSLSNVTVANGCVYFAATAATWSASTGGWLVCLDAATGAVRWKQKSASAGYYWSGSTAVASSLVVADDAGNLQSINAASGTVTSTISLGAGVRSGVITDTDGRHVYAVSTDGVLHKVAIDSDGVLHADGSVNFAASSTSTPVLVGGKIYVGGAAHTTHATEWGSAPDGLLAVIDAQTLTVEHAISSLEEGGAIGADVKSAPLVSTQDGQTYVYFTANTPPGGVYVYRLGDATARELFVPEADAQNYCLASPIAASDGSLYYVNDSGNLFKLVATQKPFNPDNPNTPEKKVPVTPHNPDGLNNQTGTSIGNGPAYNDASSVRFALRSNVLDSRATGSALEASEEQVSSARASSEAAASKLDAAASGTRTPSESLDGAVPVMLSEDAVDQVNQLPIWAVAGLVVGIAGLLILVFGRRRSKDEDK</sequence>
<evidence type="ECO:0000313" key="7">
    <source>
        <dbReference type="Proteomes" id="UP000000954"/>
    </source>
</evidence>
<evidence type="ECO:0000259" key="3">
    <source>
        <dbReference type="Pfam" id="PF13360"/>
    </source>
</evidence>
<reference evidence="6 7" key="1">
    <citation type="journal article" date="2009" name="Stand. Genomic Sci.">
        <title>Complete genome sequence of Cryptobacterium curtum type strain (12-3).</title>
        <authorList>
            <person name="Mavrommatis K."/>
            <person name="Pukall R."/>
            <person name="Rohde C."/>
            <person name="Chen F."/>
            <person name="Sims D."/>
            <person name="Brettin T."/>
            <person name="Kuske C."/>
            <person name="Detter J.C."/>
            <person name="Han C."/>
            <person name="Lapidus A."/>
            <person name="Copeland A."/>
            <person name="Glavina Del Rio T."/>
            <person name="Nolan M."/>
            <person name="Lucas S."/>
            <person name="Tice H."/>
            <person name="Cheng J.F."/>
            <person name="Bruce D."/>
            <person name="Goodwin L."/>
            <person name="Pitluck S."/>
            <person name="Ovchinnikova G."/>
            <person name="Pati A."/>
            <person name="Ivanova N."/>
            <person name="Chen A."/>
            <person name="Palaniappan K."/>
            <person name="Chain P."/>
            <person name="D'haeseleer P."/>
            <person name="Goker M."/>
            <person name="Bristow J."/>
            <person name="Eisen J.A."/>
            <person name="Markowitz V."/>
            <person name="Hugenholtz P."/>
            <person name="Rohde M."/>
            <person name="Klenk H.P."/>
            <person name="Kyrpides N.C."/>
        </authorList>
    </citation>
    <scope>NUCLEOTIDE SEQUENCE [LARGE SCALE GENOMIC DNA]</scope>
    <source>
        <strain evidence="7">ATCC 700683 / DSM 15641 / 12-3</strain>
    </source>
</reference>
<feature type="domain" description="Transcobalamin-like C-terminal" evidence="4">
    <location>
        <begin position="900"/>
        <end position="952"/>
    </location>
</feature>
<feature type="domain" description="Pyrrolo-quinoline quinone repeat" evidence="3">
    <location>
        <begin position="1139"/>
        <end position="1381"/>
    </location>
</feature>
<dbReference type="Pfam" id="PF14478">
    <property type="entry name" value="DUF4430"/>
    <property type="match status" value="2"/>
</dbReference>
<feature type="transmembrane region" description="Helical" evidence="2">
    <location>
        <begin position="1503"/>
        <end position="1523"/>
    </location>
</feature>
<feature type="domain" description="Transcobalamin-like C-terminal" evidence="4">
    <location>
        <begin position="768"/>
        <end position="831"/>
    </location>
</feature>
<dbReference type="STRING" id="469378.Ccur_04620"/>
<feature type="compositionally biased region" description="Polar residues" evidence="1">
    <location>
        <begin position="1410"/>
        <end position="1420"/>
    </location>
</feature>
<dbReference type="Gene3D" id="2.170.130.30">
    <property type="match status" value="2"/>
</dbReference>
<keyword evidence="2" id="KW-1133">Transmembrane helix</keyword>
<dbReference type="InterPro" id="IPR015943">
    <property type="entry name" value="WD40/YVTN_repeat-like_dom_sf"/>
</dbReference>
<accession>C7MMP4</accession>
<name>C7MMP4_CRYCD</name>
<protein>
    <submittedName>
        <fullName evidence="6">FOG: WD40-like repeat protein</fullName>
    </submittedName>
</protein>
<keyword evidence="2" id="KW-0472">Membrane</keyword>
<dbReference type="SUPFAM" id="SSF50998">
    <property type="entry name" value="Quinoprotein alcohol dehydrogenase-like"/>
    <property type="match status" value="1"/>
</dbReference>
<dbReference type="SMART" id="SM00564">
    <property type="entry name" value="PQQ"/>
    <property type="match status" value="3"/>
</dbReference>
<dbReference type="Gene3D" id="2.130.10.10">
    <property type="entry name" value="YVTN repeat-like/Quinoprotein amine dehydrogenase"/>
    <property type="match status" value="1"/>
</dbReference>
<evidence type="ECO:0000313" key="6">
    <source>
        <dbReference type="EMBL" id="ACU94184.1"/>
    </source>
</evidence>
<evidence type="ECO:0000256" key="1">
    <source>
        <dbReference type="SAM" id="MobiDB-lite"/>
    </source>
</evidence>
<dbReference type="Pfam" id="PF20578">
    <property type="entry name" value="aBig_2"/>
    <property type="match status" value="1"/>
</dbReference>
<feature type="compositionally biased region" description="Acidic residues" evidence="1">
    <location>
        <begin position="156"/>
        <end position="181"/>
    </location>
</feature>
<dbReference type="InterPro" id="IPR027954">
    <property type="entry name" value="Transcobalamin-like_C"/>
</dbReference>
<feature type="compositionally biased region" description="Low complexity" evidence="1">
    <location>
        <begin position="116"/>
        <end position="146"/>
    </location>
</feature>